<protein>
    <recommendedName>
        <fullName evidence="1">Stability determinant domain-containing protein</fullName>
    </recommendedName>
</protein>
<reference evidence="3" key="1">
    <citation type="submission" date="2006-12" db="EMBL/GenBank/DDBJ databases">
        <title>Complete sequence of chromosome 1 of Verminephrobacter eiseniae EF01-2.</title>
        <authorList>
            <person name="Copeland A."/>
            <person name="Lucas S."/>
            <person name="Lapidus A."/>
            <person name="Barry K."/>
            <person name="Detter J.C."/>
            <person name="Glavina del Rio T."/>
            <person name="Dalin E."/>
            <person name="Tice H."/>
            <person name="Pitluck S."/>
            <person name="Chertkov O."/>
            <person name="Brettin T."/>
            <person name="Bruce D."/>
            <person name="Han C."/>
            <person name="Tapia R."/>
            <person name="Gilna P."/>
            <person name="Schmutz J."/>
            <person name="Larimer F."/>
            <person name="Land M."/>
            <person name="Hauser L."/>
            <person name="Kyrpides N."/>
            <person name="Kim E."/>
            <person name="Stahl D."/>
            <person name="Richardson P."/>
        </authorList>
    </citation>
    <scope>NUCLEOTIDE SEQUENCE [LARGE SCALE GENOMIC DNA]</scope>
    <source>
        <strain evidence="3">EF01-2</strain>
    </source>
</reference>
<proteinExistence type="predicted"/>
<dbReference type="InterPro" id="IPR048851">
    <property type="entry name" value="PaaA2_dom"/>
</dbReference>
<dbReference type="Pfam" id="PF21217">
    <property type="entry name" value="PaaA2"/>
    <property type="match status" value="1"/>
</dbReference>
<dbReference type="Gene3D" id="6.20.450.20">
    <property type="match status" value="1"/>
</dbReference>
<dbReference type="RefSeq" id="WP_011812029.1">
    <property type="nucleotide sequence ID" value="NC_008786.1"/>
</dbReference>
<gene>
    <name evidence="2" type="ordered locus">Veis_4340</name>
</gene>
<dbReference type="AlphaFoldDB" id="A1WQY6"/>
<accession>A1WQY6</accession>
<dbReference type="OrthoDB" id="1666683at2"/>
<evidence type="ECO:0000313" key="2">
    <source>
        <dbReference type="EMBL" id="ABM60043.1"/>
    </source>
</evidence>
<dbReference type="Proteomes" id="UP000000374">
    <property type="component" value="Chromosome"/>
</dbReference>
<dbReference type="GeneID" id="76463505"/>
<dbReference type="EMBL" id="CP000542">
    <property type="protein sequence ID" value="ABM60043.1"/>
    <property type="molecule type" value="Genomic_DNA"/>
</dbReference>
<organism evidence="2 3">
    <name type="scientific">Verminephrobacter eiseniae (strain EF01-2)</name>
    <dbReference type="NCBI Taxonomy" id="391735"/>
    <lineage>
        <taxon>Bacteria</taxon>
        <taxon>Pseudomonadati</taxon>
        <taxon>Pseudomonadota</taxon>
        <taxon>Betaproteobacteria</taxon>
        <taxon>Burkholderiales</taxon>
        <taxon>Comamonadaceae</taxon>
        <taxon>Verminephrobacter</taxon>
    </lineage>
</organism>
<evidence type="ECO:0000259" key="1">
    <source>
        <dbReference type="Pfam" id="PF21217"/>
    </source>
</evidence>
<keyword evidence="3" id="KW-1185">Reference proteome</keyword>
<evidence type="ECO:0000313" key="3">
    <source>
        <dbReference type="Proteomes" id="UP000000374"/>
    </source>
</evidence>
<name>A1WQY6_VEREI</name>
<dbReference type="eggNOG" id="ENOG5030IY7">
    <property type="taxonomic scope" value="Bacteria"/>
</dbReference>
<sequence>MSTDLSPIVSEFETSDQQASYTEWLRAKVAASLADPRPAIPHDEVERRMAQRLAQLRKHQVS</sequence>
<dbReference type="STRING" id="391735.Veis_4340"/>
<dbReference type="KEGG" id="vei:Veis_4340"/>
<feature type="domain" description="Stability determinant" evidence="1">
    <location>
        <begin position="17"/>
        <end position="45"/>
    </location>
</feature>
<dbReference type="HOGENOM" id="CLU_189958_0_0_4"/>